<dbReference type="GO" id="GO:0016020">
    <property type="term" value="C:membrane"/>
    <property type="evidence" value="ECO:0007669"/>
    <property type="project" value="GOC"/>
</dbReference>
<proteinExistence type="predicted"/>
<sequence>MYWSRMAEYSSCPAVSRMSSRQLINLYSSFFHTHTPLQSSGVKQNSTDEKESFSERLHIIRNTRIDAEKIWGMKRNWRRSRGQLDGTEKAEAESLCKPYVEDFHAYQAETTNQLSAFLLSLVLWNEWLSFYWSRLGWESHPADSNCVRILIVADPQLIGYRNEPSRVGPISRWDSDGYLRVGFSHAYSFFDPQAVIFLGDLFDEGVEASAQEILLTNTRFEDIFYVPESKDMIYISGDNDVGGEHEFVDSKLVERFHRIFPDFINTLKDSFTITEVNLMSGARVVRNVSSPQDSRLHILLSHPPYLPFYSGISPIKDRIDLILSAHDHTSHTHEKQGRSLETKNIYSSRPQERLIGNGRPPFEIQFPTCSYR</sequence>
<evidence type="ECO:0000313" key="3">
    <source>
        <dbReference type="Proteomes" id="UP000218231"/>
    </source>
</evidence>
<dbReference type="PANTHER" id="PTHR13315">
    <property type="entry name" value="METALLO PHOSPHOESTERASE RELATED"/>
    <property type="match status" value="1"/>
</dbReference>
<evidence type="ECO:0008006" key="4">
    <source>
        <dbReference type="Google" id="ProtNLM"/>
    </source>
</evidence>
<gene>
    <name evidence="2" type="ORF">WR25_20417</name>
</gene>
<dbReference type="InterPro" id="IPR029052">
    <property type="entry name" value="Metallo-depent_PP-like"/>
</dbReference>
<accession>A0A2A2JLV9</accession>
<dbReference type="EMBL" id="LIAE01010351">
    <property type="protein sequence ID" value="PAV62688.1"/>
    <property type="molecule type" value="Genomic_DNA"/>
</dbReference>
<keyword evidence="3" id="KW-1185">Reference proteome</keyword>
<reference evidence="2 3" key="1">
    <citation type="journal article" date="2017" name="Curr. Biol.">
        <title>Genome architecture and evolution of a unichromosomal asexual nematode.</title>
        <authorList>
            <person name="Fradin H."/>
            <person name="Zegar C."/>
            <person name="Gutwein M."/>
            <person name="Lucas J."/>
            <person name="Kovtun M."/>
            <person name="Corcoran D."/>
            <person name="Baugh L.R."/>
            <person name="Kiontke K."/>
            <person name="Gunsalus K."/>
            <person name="Fitch D.H."/>
            <person name="Piano F."/>
        </authorList>
    </citation>
    <scope>NUCLEOTIDE SEQUENCE [LARGE SCALE GENOMIC DNA]</scope>
    <source>
        <strain evidence="2">PF1309</strain>
    </source>
</reference>
<organism evidence="2 3">
    <name type="scientific">Diploscapter pachys</name>
    <dbReference type="NCBI Taxonomy" id="2018661"/>
    <lineage>
        <taxon>Eukaryota</taxon>
        <taxon>Metazoa</taxon>
        <taxon>Ecdysozoa</taxon>
        <taxon>Nematoda</taxon>
        <taxon>Chromadorea</taxon>
        <taxon>Rhabditida</taxon>
        <taxon>Rhabditina</taxon>
        <taxon>Rhabditomorpha</taxon>
        <taxon>Rhabditoidea</taxon>
        <taxon>Rhabditidae</taxon>
        <taxon>Diploscapter</taxon>
    </lineage>
</organism>
<dbReference type="STRING" id="2018661.A0A2A2JLV9"/>
<dbReference type="InterPro" id="IPR033308">
    <property type="entry name" value="PGAP5/Cdc1/Ted1"/>
</dbReference>
<dbReference type="OrthoDB" id="5977743at2759"/>
<dbReference type="PANTHER" id="PTHR13315:SF4">
    <property type="entry name" value="METALLOPHOSPHOESTERASE, ISOFORM E"/>
    <property type="match status" value="1"/>
</dbReference>
<dbReference type="SUPFAM" id="SSF56300">
    <property type="entry name" value="Metallo-dependent phosphatases"/>
    <property type="match status" value="1"/>
</dbReference>
<comment type="caution">
    <text evidence="2">The sequence shown here is derived from an EMBL/GenBank/DDBJ whole genome shotgun (WGS) entry which is preliminary data.</text>
</comment>
<name>A0A2A2JLV9_9BILA</name>
<dbReference type="AlphaFoldDB" id="A0A2A2JLV9"/>
<evidence type="ECO:0000313" key="2">
    <source>
        <dbReference type="EMBL" id="PAV62688.1"/>
    </source>
</evidence>
<dbReference type="GO" id="GO:0005783">
    <property type="term" value="C:endoplasmic reticulum"/>
    <property type="evidence" value="ECO:0007669"/>
    <property type="project" value="TreeGrafter"/>
</dbReference>
<protein>
    <recommendedName>
        <fullName evidence="4">Calcineurin-like phosphoesterase domain-containing protein</fullName>
    </recommendedName>
</protein>
<dbReference type="Proteomes" id="UP000218231">
    <property type="component" value="Unassembled WGS sequence"/>
</dbReference>
<keyword evidence="1" id="KW-0472">Membrane</keyword>
<dbReference type="GO" id="GO:0006506">
    <property type="term" value="P:GPI anchor biosynthetic process"/>
    <property type="evidence" value="ECO:0007669"/>
    <property type="project" value="InterPro"/>
</dbReference>
<dbReference type="Gene3D" id="3.60.21.10">
    <property type="match status" value="1"/>
</dbReference>
<evidence type="ECO:0000256" key="1">
    <source>
        <dbReference type="ARBA" id="ARBA00023136"/>
    </source>
</evidence>